<accession>A0AAD9LX91</accession>
<reference evidence="2" key="1">
    <citation type="submission" date="2021-06" db="EMBL/GenBank/DDBJ databases">
        <title>Comparative genomics, transcriptomics and evolutionary studies reveal genomic signatures of adaptation to plant cell wall in hemibiotrophic fungi.</title>
        <authorList>
            <consortium name="DOE Joint Genome Institute"/>
            <person name="Baroncelli R."/>
            <person name="Diaz J.F."/>
            <person name="Benocci T."/>
            <person name="Peng M."/>
            <person name="Battaglia E."/>
            <person name="Haridas S."/>
            <person name="Andreopoulos W."/>
            <person name="Labutti K."/>
            <person name="Pangilinan J."/>
            <person name="Floch G.L."/>
            <person name="Makela M.R."/>
            <person name="Henrissat B."/>
            <person name="Grigoriev I.V."/>
            <person name="Crouch J.A."/>
            <person name="De Vries R.P."/>
            <person name="Sukno S.A."/>
            <person name="Thon M.R."/>
        </authorList>
    </citation>
    <scope>NUCLEOTIDE SEQUENCE</scope>
    <source>
        <strain evidence="2">MAFF235873</strain>
    </source>
</reference>
<name>A0AAD9LX91_9PEZI</name>
<evidence type="ECO:0000259" key="1">
    <source>
        <dbReference type="PROSITE" id="PS50097"/>
    </source>
</evidence>
<evidence type="ECO:0000313" key="2">
    <source>
        <dbReference type="EMBL" id="KAK2024479.1"/>
    </source>
</evidence>
<dbReference type="AlphaFoldDB" id="A0AAD9LX91"/>
<dbReference type="InterPro" id="IPR011333">
    <property type="entry name" value="SKP1/BTB/POZ_sf"/>
</dbReference>
<dbReference type="Gene3D" id="3.30.710.10">
    <property type="entry name" value="Potassium Channel Kv1.1, Chain A"/>
    <property type="match status" value="1"/>
</dbReference>
<organism evidence="2 3">
    <name type="scientific">Colletotrichum zoysiae</name>
    <dbReference type="NCBI Taxonomy" id="1216348"/>
    <lineage>
        <taxon>Eukaryota</taxon>
        <taxon>Fungi</taxon>
        <taxon>Dikarya</taxon>
        <taxon>Ascomycota</taxon>
        <taxon>Pezizomycotina</taxon>
        <taxon>Sordariomycetes</taxon>
        <taxon>Hypocreomycetidae</taxon>
        <taxon>Glomerellales</taxon>
        <taxon>Glomerellaceae</taxon>
        <taxon>Colletotrichum</taxon>
        <taxon>Colletotrichum graminicola species complex</taxon>
    </lineage>
</organism>
<gene>
    <name evidence="2" type="ORF">LX32DRAFT_731418</name>
</gene>
<dbReference type="PANTHER" id="PTHR47843">
    <property type="entry name" value="BTB DOMAIN-CONTAINING PROTEIN-RELATED"/>
    <property type="match status" value="1"/>
</dbReference>
<dbReference type="Pfam" id="PF00651">
    <property type="entry name" value="BTB"/>
    <property type="match status" value="1"/>
</dbReference>
<evidence type="ECO:0000313" key="3">
    <source>
        <dbReference type="Proteomes" id="UP001232148"/>
    </source>
</evidence>
<dbReference type="PANTHER" id="PTHR47843:SF2">
    <property type="entry name" value="BTB DOMAIN-CONTAINING PROTEIN"/>
    <property type="match status" value="1"/>
</dbReference>
<dbReference type="CDD" id="cd18186">
    <property type="entry name" value="BTB_POZ_ZBTB_KLHL-like"/>
    <property type="match status" value="1"/>
</dbReference>
<dbReference type="EMBL" id="MU842963">
    <property type="protein sequence ID" value="KAK2024479.1"/>
    <property type="molecule type" value="Genomic_DNA"/>
</dbReference>
<proteinExistence type="predicted"/>
<keyword evidence="3" id="KW-1185">Reference proteome</keyword>
<dbReference type="InterPro" id="IPR000210">
    <property type="entry name" value="BTB/POZ_dom"/>
</dbReference>
<dbReference type="SUPFAM" id="SSF54695">
    <property type="entry name" value="POZ domain"/>
    <property type="match status" value="1"/>
</dbReference>
<protein>
    <recommendedName>
        <fullName evidence="1">BTB domain-containing protein</fullName>
    </recommendedName>
</protein>
<feature type="domain" description="BTB" evidence="1">
    <location>
        <begin position="18"/>
        <end position="87"/>
    </location>
</feature>
<dbReference type="Proteomes" id="UP001232148">
    <property type="component" value="Unassembled WGS sequence"/>
</dbReference>
<sequence>MAMATGCLDDFAEVLSSRVITFIVGPEKKAFHVNETLVTSRSEVFRKMLTNGMRESKEGVVELDDLDPCIFTSFIQYALCGNYNVPKPEDGTKVELLDKKARVRFNNLQESVLDRRPLDKPETNLEYLNHFMRQGDMGMSYARPPGLPASVGPEAPDMKAKPDSPVSWSRWTVACAHHMRMYVFADRYDAGELRQLCLHRLHRSLVFRLFLSLSLAKPLSLSLAKPNETGYRYLFEAVAFGFENTCPGDKIRKLLVQACVADLPQVRPMTGFKELCGRIPELSYEMIMEAPISRPPSTINTEAKTQAYEHYGCRQPDRDYTLGLRGWI</sequence>
<dbReference type="PROSITE" id="PS50097">
    <property type="entry name" value="BTB"/>
    <property type="match status" value="1"/>
</dbReference>
<comment type="caution">
    <text evidence="2">The sequence shown here is derived from an EMBL/GenBank/DDBJ whole genome shotgun (WGS) entry which is preliminary data.</text>
</comment>